<dbReference type="AlphaFoldDB" id="A0A178KL28"/>
<name>A0A178KL28_9GAMM</name>
<dbReference type="Gene3D" id="2.40.360.20">
    <property type="match status" value="1"/>
</dbReference>
<dbReference type="OrthoDB" id="6401137at2"/>
<sequence>MKIKLLPLAIMIGITAGCGGSGGSDEAPEPKVTASSCFNAELYTVGRKVEVQTKENGQLEETMVLSNLGHEMYRGENVLHQQAKSKSGKTFSLYLMIDEGSKTQTTVGLAADGVDAYYKPGKLDKFALSQGESYEQVLTMVSSMGEVVTNNKTTFKGIETVKVPAGEFRACKFEEQMSITQIDGSQTQSINNKWYAVDKGYLVKQSEKNSLSELVSYKEL</sequence>
<gene>
    <name evidence="2" type="ORF">A3K86_03345</name>
</gene>
<keyword evidence="3" id="KW-1185">Reference proteome</keyword>
<organism evidence="2 3">
    <name type="scientific">Photobacterium jeanii</name>
    <dbReference type="NCBI Taxonomy" id="858640"/>
    <lineage>
        <taxon>Bacteria</taxon>
        <taxon>Pseudomonadati</taxon>
        <taxon>Pseudomonadota</taxon>
        <taxon>Gammaproteobacteria</taxon>
        <taxon>Vibrionales</taxon>
        <taxon>Vibrionaceae</taxon>
        <taxon>Photobacterium</taxon>
    </lineage>
</organism>
<dbReference type="InterPro" id="IPR049279">
    <property type="entry name" value="DUF3108-like"/>
</dbReference>
<accession>A0A178KL28</accession>
<dbReference type="STRING" id="858640.A3K86_03345"/>
<comment type="caution">
    <text evidence="2">The sequence shown here is derived from an EMBL/GenBank/DDBJ whole genome shotgun (WGS) entry which is preliminary data.</text>
</comment>
<dbReference type="RefSeq" id="WP_068327664.1">
    <property type="nucleotide sequence ID" value="NZ_LVHF01000012.1"/>
</dbReference>
<evidence type="ECO:0000313" key="3">
    <source>
        <dbReference type="Proteomes" id="UP000078503"/>
    </source>
</evidence>
<evidence type="ECO:0000259" key="1">
    <source>
        <dbReference type="Pfam" id="PF21347"/>
    </source>
</evidence>
<evidence type="ECO:0000313" key="2">
    <source>
        <dbReference type="EMBL" id="OAN17967.1"/>
    </source>
</evidence>
<dbReference type="Pfam" id="PF21347">
    <property type="entry name" value="DUF3108_like"/>
    <property type="match status" value="1"/>
</dbReference>
<proteinExistence type="predicted"/>
<protein>
    <recommendedName>
        <fullName evidence="1">DUF3108 domain-containing protein</fullName>
    </recommendedName>
</protein>
<reference evidence="2 3" key="1">
    <citation type="submission" date="2016-03" db="EMBL/GenBank/DDBJ databases">
        <title>Photobacterium proteolyticum sp. nov. a protease producing bacterium isolated from ocean sediments of Laizhou Bay.</title>
        <authorList>
            <person name="Li Y."/>
        </authorList>
    </citation>
    <scope>NUCLEOTIDE SEQUENCE [LARGE SCALE GENOMIC DNA]</scope>
    <source>
        <strain evidence="2 3">R-40508</strain>
    </source>
</reference>
<dbReference type="Proteomes" id="UP000078503">
    <property type="component" value="Unassembled WGS sequence"/>
</dbReference>
<dbReference type="EMBL" id="LVHF01000012">
    <property type="protein sequence ID" value="OAN17967.1"/>
    <property type="molecule type" value="Genomic_DNA"/>
</dbReference>
<feature type="domain" description="DUF3108" evidence="1">
    <location>
        <begin position="153"/>
        <end position="220"/>
    </location>
</feature>
<dbReference type="PROSITE" id="PS51257">
    <property type="entry name" value="PROKAR_LIPOPROTEIN"/>
    <property type="match status" value="1"/>
</dbReference>